<feature type="transmembrane region" description="Helical" evidence="10">
    <location>
        <begin position="278"/>
        <end position="296"/>
    </location>
</feature>
<dbReference type="InterPro" id="IPR050427">
    <property type="entry name" value="Olfactory_Receptors"/>
</dbReference>
<evidence type="ECO:0000256" key="6">
    <source>
        <dbReference type="ARBA" id="ARBA00023040"/>
    </source>
</evidence>
<dbReference type="Gene3D" id="1.20.1070.10">
    <property type="entry name" value="Rhodopsin 7-helix transmembrane proteins"/>
    <property type="match status" value="1"/>
</dbReference>
<dbReference type="PRINTS" id="PR00245">
    <property type="entry name" value="OLFACTORYR"/>
</dbReference>
<dbReference type="PRINTS" id="PR00237">
    <property type="entry name" value="GPCRRHODOPSN"/>
</dbReference>
<keyword evidence="6" id="KW-0297">G-protein coupled receptor</keyword>
<evidence type="ECO:0000313" key="13">
    <source>
        <dbReference type="RefSeq" id="XP_004874120.3"/>
    </source>
</evidence>
<keyword evidence="2" id="KW-0716">Sensory transduction</keyword>
<feature type="transmembrane region" description="Helical" evidence="10">
    <location>
        <begin position="342"/>
        <end position="361"/>
    </location>
</feature>
<dbReference type="PROSITE" id="PS50262">
    <property type="entry name" value="G_PROTEIN_RECEP_F1_2"/>
    <property type="match status" value="1"/>
</dbReference>
<comment type="subcellular location">
    <subcellularLocation>
        <location evidence="1">Membrane</location>
        <topology evidence="1">Multi-pass membrane protein</topology>
    </subcellularLocation>
</comment>
<keyword evidence="4" id="KW-0552">Olfaction</keyword>
<keyword evidence="9" id="KW-0807">Transducer</keyword>
<dbReference type="CDD" id="cd15939">
    <property type="entry name" value="7tmA_OR4A-like"/>
    <property type="match status" value="1"/>
</dbReference>
<evidence type="ECO:0000256" key="10">
    <source>
        <dbReference type="SAM" id="Phobius"/>
    </source>
</evidence>
<feature type="domain" description="G-protein coupled receptors family 1 profile" evidence="11">
    <location>
        <begin position="113"/>
        <end position="359"/>
    </location>
</feature>
<evidence type="ECO:0000256" key="4">
    <source>
        <dbReference type="ARBA" id="ARBA00022725"/>
    </source>
</evidence>
<evidence type="ECO:0000256" key="2">
    <source>
        <dbReference type="ARBA" id="ARBA00022606"/>
    </source>
</evidence>
<evidence type="ECO:0000256" key="3">
    <source>
        <dbReference type="ARBA" id="ARBA00022692"/>
    </source>
</evidence>
<keyword evidence="7 10" id="KW-0472">Membrane</keyword>
<dbReference type="InterPro" id="IPR000725">
    <property type="entry name" value="Olfact_rcpt"/>
</dbReference>
<dbReference type="SUPFAM" id="SSF81321">
    <property type="entry name" value="Family A G protein-coupled receptor-like"/>
    <property type="match status" value="1"/>
</dbReference>
<evidence type="ECO:0000256" key="8">
    <source>
        <dbReference type="ARBA" id="ARBA00023170"/>
    </source>
</evidence>
<dbReference type="GeneID" id="101720814"/>
<gene>
    <name evidence="13" type="primary">LOC101720814</name>
</gene>
<organism evidence="12 13">
    <name type="scientific">Heterocephalus glaber</name>
    <name type="common">Naked mole rat</name>
    <dbReference type="NCBI Taxonomy" id="10181"/>
    <lineage>
        <taxon>Eukaryota</taxon>
        <taxon>Metazoa</taxon>
        <taxon>Chordata</taxon>
        <taxon>Craniata</taxon>
        <taxon>Vertebrata</taxon>
        <taxon>Euteleostomi</taxon>
        <taxon>Mammalia</taxon>
        <taxon>Eutheria</taxon>
        <taxon>Euarchontoglires</taxon>
        <taxon>Glires</taxon>
        <taxon>Rodentia</taxon>
        <taxon>Hystricomorpha</taxon>
        <taxon>Bathyergidae</taxon>
        <taxon>Heterocephalus</taxon>
    </lineage>
</organism>
<keyword evidence="12" id="KW-1185">Reference proteome</keyword>
<dbReference type="KEGG" id="hgl:101720814"/>
<dbReference type="RefSeq" id="XP_004874120.3">
    <property type="nucleotide sequence ID" value="XM_004874063.3"/>
</dbReference>
<name>A0AAX6QEH0_HETGA</name>
<evidence type="ECO:0000313" key="12">
    <source>
        <dbReference type="Proteomes" id="UP000694906"/>
    </source>
</evidence>
<dbReference type="InterPro" id="IPR017452">
    <property type="entry name" value="GPCR_Rhodpsn_7TM"/>
</dbReference>
<keyword evidence="8" id="KW-0675">Receptor</keyword>
<dbReference type="AlphaFoldDB" id="A0AAX6QEH0"/>
<feature type="transmembrane region" description="Helical" evidence="10">
    <location>
        <begin position="216"/>
        <end position="240"/>
    </location>
</feature>
<reference evidence="13" key="1">
    <citation type="submission" date="2025-08" db="UniProtKB">
        <authorList>
            <consortium name="RefSeq"/>
        </authorList>
    </citation>
    <scope>IDENTIFICATION</scope>
</reference>
<dbReference type="PANTHER" id="PTHR48002">
    <property type="entry name" value="OLFACTORY RECEPTOR"/>
    <property type="match status" value="1"/>
</dbReference>
<feature type="transmembrane region" description="Helical" evidence="10">
    <location>
        <begin position="100"/>
        <end position="121"/>
    </location>
</feature>
<evidence type="ECO:0000259" key="11">
    <source>
        <dbReference type="PROSITE" id="PS50262"/>
    </source>
</evidence>
<feature type="transmembrane region" description="Helical" evidence="10">
    <location>
        <begin position="174"/>
        <end position="195"/>
    </location>
</feature>
<dbReference type="FunFam" id="1.20.1070.10:FF:000007">
    <property type="entry name" value="Olfactory receptor"/>
    <property type="match status" value="1"/>
</dbReference>
<evidence type="ECO:0000256" key="7">
    <source>
        <dbReference type="ARBA" id="ARBA00023136"/>
    </source>
</evidence>
<dbReference type="Pfam" id="PF13853">
    <property type="entry name" value="7tm_4"/>
    <property type="match status" value="1"/>
</dbReference>
<dbReference type="InterPro" id="IPR000276">
    <property type="entry name" value="GPCR_Rhodpsn"/>
</dbReference>
<feature type="transmembrane region" description="Helical" evidence="10">
    <location>
        <begin position="308"/>
        <end position="330"/>
    </location>
</feature>
<sequence length="385" mass="44190">MNFIVVRKPTSRPTFGSPDREAIAVTITGIIIILSCTRTGRPEMTDPMEHSLIVSPELEVISLSLGTIVSWTHSKQKLNNVTEFIFWSLSQNTEVEEVCFMVFSFFYMVILLGNFLIMLTVCHRNLFKMPMYFFLNFLSFADICYSSVTAPKMITDLLAENKTISYEGCMLQLFRVHFFGDTKIFILAVMAYDHYVAICKPLHYLSIMDQETCDKLLLGTWLDSFIHSIIQVALVFQFHFWGPREIDHYFCDAHPVLKLTCTDTYLVSVLVTANSRTIPLGSFIILLISYTVILVSPWKQSVKGILKALSTCGTHIAVAIIFFSPCTFMYMRPDTTFSEDKMVAVFYTIIMPMLNPLIYTLRNAEVKNARKKLWSRKVFWEANSK</sequence>
<evidence type="ECO:0000256" key="1">
    <source>
        <dbReference type="ARBA" id="ARBA00004141"/>
    </source>
</evidence>
<protein>
    <submittedName>
        <fullName evidence="13">Olfactory receptor 4S2-like</fullName>
    </submittedName>
</protein>
<keyword evidence="5 10" id="KW-1133">Transmembrane helix</keyword>
<accession>A0AAX6QEH0</accession>
<proteinExistence type="predicted"/>
<dbReference type="GO" id="GO:0004984">
    <property type="term" value="F:olfactory receptor activity"/>
    <property type="evidence" value="ECO:0007669"/>
    <property type="project" value="InterPro"/>
</dbReference>
<evidence type="ECO:0000256" key="9">
    <source>
        <dbReference type="ARBA" id="ARBA00023224"/>
    </source>
</evidence>
<keyword evidence="3 10" id="KW-0812">Transmembrane</keyword>
<evidence type="ECO:0000256" key="5">
    <source>
        <dbReference type="ARBA" id="ARBA00022989"/>
    </source>
</evidence>
<dbReference type="GO" id="GO:0005886">
    <property type="term" value="C:plasma membrane"/>
    <property type="evidence" value="ECO:0007669"/>
    <property type="project" value="UniProtKB-ARBA"/>
</dbReference>
<dbReference type="Proteomes" id="UP000694906">
    <property type="component" value="Unplaced"/>
</dbReference>
<dbReference type="GO" id="GO:0004930">
    <property type="term" value="F:G protein-coupled receptor activity"/>
    <property type="evidence" value="ECO:0007669"/>
    <property type="project" value="UniProtKB-KW"/>
</dbReference>